<dbReference type="STRING" id="150374.A0A0M8MZI0"/>
<organism evidence="4 5">
    <name type="scientific">Escovopsis weberi</name>
    <dbReference type="NCBI Taxonomy" id="150374"/>
    <lineage>
        <taxon>Eukaryota</taxon>
        <taxon>Fungi</taxon>
        <taxon>Dikarya</taxon>
        <taxon>Ascomycota</taxon>
        <taxon>Pezizomycotina</taxon>
        <taxon>Sordariomycetes</taxon>
        <taxon>Hypocreomycetidae</taxon>
        <taxon>Hypocreales</taxon>
        <taxon>Hypocreaceae</taxon>
        <taxon>Escovopsis</taxon>
    </lineage>
</organism>
<comment type="similarity">
    <text evidence="1">Belongs to the short-chain dehydrogenases/reductases (SDR) family.</text>
</comment>
<keyword evidence="5" id="KW-1185">Reference proteome</keyword>
<name>A0A0M8MZI0_ESCWE</name>
<dbReference type="Gene3D" id="3.40.50.720">
    <property type="entry name" value="NAD(P)-binding Rossmann-like Domain"/>
    <property type="match status" value="1"/>
</dbReference>
<keyword evidence="2" id="KW-0560">Oxidoreductase</keyword>
<dbReference type="SUPFAM" id="SSF51735">
    <property type="entry name" value="NAD(P)-binding Rossmann-fold domains"/>
    <property type="match status" value="1"/>
</dbReference>
<comment type="caution">
    <text evidence="4">The sequence shown here is derived from an EMBL/GenBank/DDBJ whole genome shotgun (WGS) entry which is preliminary data.</text>
</comment>
<evidence type="ECO:0000256" key="1">
    <source>
        <dbReference type="ARBA" id="ARBA00006484"/>
    </source>
</evidence>
<gene>
    <name evidence="4" type="ORF">ESCO_001844</name>
</gene>
<evidence type="ECO:0000313" key="5">
    <source>
        <dbReference type="Proteomes" id="UP000053831"/>
    </source>
</evidence>
<feature type="domain" description="Rhodanese" evidence="3">
    <location>
        <begin position="93"/>
        <end position="144"/>
    </location>
</feature>
<dbReference type="PROSITE" id="PS50206">
    <property type="entry name" value="RHODANESE_3"/>
    <property type="match status" value="1"/>
</dbReference>
<evidence type="ECO:0000256" key="2">
    <source>
        <dbReference type="ARBA" id="ARBA00023002"/>
    </source>
</evidence>
<dbReference type="GO" id="GO:0016616">
    <property type="term" value="F:oxidoreductase activity, acting on the CH-OH group of donors, NAD or NADP as acceptor"/>
    <property type="evidence" value="ECO:0007669"/>
    <property type="project" value="TreeGrafter"/>
</dbReference>
<dbReference type="PRINTS" id="PR00081">
    <property type="entry name" value="GDHRDH"/>
</dbReference>
<dbReference type="AlphaFoldDB" id="A0A0M8MZI0"/>
<dbReference type="EMBL" id="LGSR01000006">
    <property type="protein sequence ID" value="KOS21988.1"/>
    <property type="molecule type" value="Genomic_DNA"/>
</dbReference>
<dbReference type="InterPro" id="IPR001763">
    <property type="entry name" value="Rhodanese-like_dom"/>
</dbReference>
<dbReference type="Pfam" id="PF00106">
    <property type="entry name" value="adh_short"/>
    <property type="match status" value="1"/>
</dbReference>
<dbReference type="InterPro" id="IPR002347">
    <property type="entry name" value="SDR_fam"/>
</dbReference>
<dbReference type="Proteomes" id="UP000053831">
    <property type="component" value="Unassembled WGS sequence"/>
</dbReference>
<dbReference type="PANTHER" id="PTHR24322">
    <property type="entry name" value="PKSB"/>
    <property type="match status" value="1"/>
</dbReference>
<proteinExistence type="inferred from homology"/>
<protein>
    <submittedName>
        <fullName evidence="4">Short-chain dehydrogenase/reductase family 16C member 6</fullName>
    </submittedName>
</protein>
<dbReference type="PANTHER" id="PTHR24322:SF736">
    <property type="entry name" value="RETINOL DEHYDROGENASE 10"/>
    <property type="match status" value="1"/>
</dbReference>
<evidence type="ECO:0000259" key="3">
    <source>
        <dbReference type="PROSITE" id="PS50206"/>
    </source>
</evidence>
<dbReference type="InterPro" id="IPR036291">
    <property type="entry name" value="NAD(P)-bd_dom_sf"/>
</dbReference>
<evidence type="ECO:0000313" key="4">
    <source>
        <dbReference type="EMBL" id="KOS21988.1"/>
    </source>
</evidence>
<reference evidence="4 5" key="1">
    <citation type="submission" date="2015-07" db="EMBL/GenBank/DDBJ databases">
        <title>The genome of the fungus Escovopsis weberi, a specialized disease agent of ant agriculture.</title>
        <authorList>
            <person name="de Man T.J."/>
            <person name="Stajich J.E."/>
            <person name="Kubicek C.P."/>
            <person name="Chenthamara K."/>
            <person name="Atanasova L."/>
            <person name="Druzhinina I.S."/>
            <person name="Birnbaum S."/>
            <person name="Barribeau S.M."/>
            <person name="Teiling C."/>
            <person name="Suen G."/>
            <person name="Currie C."/>
            <person name="Gerardo N.M."/>
        </authorList>
    </citation>
    <scope>NUCLEOTIDE SEQUENCE [LARGE SCALE GENOMIC DNA]</scope>
</reference>
<dbReference type="OrthoDB" id="10253736at2759"/>
<sequence length="217" mass="23752">MSSREGFTLDTAVKLTQKILLNPLVNGSITAVLSSKPALEFLLSRLSLTGPISIQPLVLRSAYLLTFGSFLLSANDYLNRQFANNWVSDRTYDWDKEIVVVTGGSSGIGASVAKEMLSRNRRTRIVIVDIAPLAWKPEADARVSYFQCDVTDSQAIRDTFARIRQEVGDPTVVFNNAGLVRGKTIMEGSYADAEVTVRANLLAPMLVLKEVLPAMGL</sequence>
<accession>A0A0M8MZI0</accession>